<evidence type="ECO:0008006" key="4">
    <source>
        <dbReference type="Google" id="ProtNLM"/>
    </source>
</evidence>
<feature type="transmembrane region" description="Helical" evidence="1">
    <location>
        <begin position="36"/>
        <end position="61"/>
    </location>
</feature>
<reference evidence="3" key="1">
    <citation type="journal article" date="2019" name="Int. J. Syst. Evol. Microbiol.">
        <title>The Global Catalogue of Microorganisms (GCM) 10K type strain sequencing project: providing services to taxonomists for standard genome sequencing and annotation.</title>
        <authorList>
            <consortium name="The Broad Institute Genomics Platform"/>
            <consortium name="The Broad Institute Genome Sequencing Center for Infectious Disease"/>
            <person name="Wu L."/>
            <person name="Ma J."/>
        </authorList>
    </citation>
    <scope>NUCLEOTIDE SEQUENCE [LARGE SCALE GENOMIC DNA]</scope>
    <source>
        <strain evidence="3">CCUG 54520</strain>
    </source>
</reference>
<keyword evidence="1" id="KW-1133">Transmembrane helix</keyword>
<keyword evidence="1" id="KW-0472">Membrane</keyword>
<name>A0ABV9FKI9_9NOCA</name>
<evidence type="ECO:0000256" key="1">
    <source>
        <dbReference type="SAM" id="Phobius"/>
    </source>
</evidence>
<feature type="transmembrane region" description="Helical" evidence="1">
    <location>
        <begin position="354"/>
        <end position="376"/>
    </location>
</feature>
<keyword evidence="1" id="KW-0812">Transmembrane</keyword>
<keyword evidence="3" id="KW-1185">Reference proteome</keyword>
<accession>A0ABV9FKI9</accession>
<feature type="transmembrane region" description="Helical" evidence="1">
    <location>
        <begin position="277"/>
        <end position="293"/>
    </location>
</feature>
<organism evidence="2 3">
    <name type="scientific">Rhodococcus kronopolitis</name>
    <dbReference type="NCBI Taxonomy" id="1460226"/>
    <lineage>
        <taxon>Bacteria</taxon>
        <taxon>Bacillati</taxon>
        <taxon>Actinomycetota</taxon>
        <taxon>Actinomycetes</taxon>
        <taxon>Mycobacteriales</taxon>
        <taxon>Nocardiaceae</taxon>
        <taxon>Rhodococcus</taxon>
    </lineage>
</organism>
<feature type="transmembrane region" description="Helical" evidence="1">
    <location>
        <begin position="161"/>
        <end position="181"/>
    </location>
</feature>
<feature type="transmembrane region" description="Helical" evidence="1">
    <location>
        <begin position="254"/>
        <end position="271"/>
    </location>
</feature>
<protein>
    <recommendedName>
        <fullName evidence="4">MFS transporter</fullName>
    </recommendedName>
</protein>
<dbReference type="EMBL" id="JBHSFO010000001">
    <property type="protein sequence ID" value="MFC4602192.1"/>
    <property type="molecule type" value="Genomic_DNA"/>
</dbReference>
<feature type="transmembrane region" description="Helical" evidence="1">
    <location>
        <begin position="329"/>
        <end position="347"/>
    </location>
</feature>
<comment type="caution">
    <text evidence="2">The sequence shown here is derived from an EMBL/GenBank/DDBJ whole genome shotgun (WGS) entry which is preliminary data.</text>
</comment>
<dbReference type="Proteomes" id="UP001595914">
    <property type="component" value="Unassembled WGS sequence"/>
</dbReference>
<feature type="transmembrane region" description="Helical" evidence="1">
    <location>
        <begin position="300"/>
        <end position="317"/>
    </location>
</feature>
<sequence length="427" mass="43919">MNRTAAIASLLLGGFASTIALTSTMPGNFAILSGNSAYAVVHSPTVGAALGSITALVTVVLVRRSSALAWTATLGLILLAVAALPGPWHWGLYPQSVGAGLLLGALTGLCSTHARPVLQTALATGAIGGLLLAAPIERYRSTPSRRYADYLPVSAEPADTVMLSLLAMIAVALLIALRRGAFGVPDLTTDDGLVRVLAVGVAVPVVGVLLHWSFVRALVGMSSTSVTTQGHWVFGLVLVPVFVVGSLWLPRRHGMVLLAALAVISTGYGVSGLSTDSWPSLLIPAVLIVLGAVCGRRWPYPLAGVAALAVVVVSAVFDEQPWDMLHVGATELVLPWAAGFTVAACLPSSAPSTAISLAAPAAVTVPVIAQFGWTAYTPLTTSHRPSSGAWLSASTGVTVAAVAVSGVAMWWLQRRPTEQSPSAEEPE</sequence>
<feature type="transmembrane region" description="Helical" evidence="1">
    <location>
        <begin position="68"/>
        <end position="86"/>
    </location>
</feature>
<evidence type="ECO:0000313" key="2">
    <source>
        <dbReference type="EMBL" id="MFC4602192.1"/>
    </source>
</evidence>
<feature type="transmembrane region" description="Helical" evidence="1">
    <location>
        <begin position="232"/>
        <end position="249"/>
    </location>
</feature>
<feature type="transmembrane region" description="Helical" evidence="1">
    <location>
        <begin position="388"/>
        <end position="412"/>
    </location>
</feature>
<gene>
    <name evidence="2" type="ORF">ACFO6S_00625</name>
</gene>
<proteinExistence type="predicted"/>
<dbReference type="RefSeq" id="WP_378413157.1">
    <property type="nucleotide sequence ID" value="NZ_JBHSFO010000001.1"/>
</dbReference>
<evidence type="ECO:0000313" key="3">
    <source>
        <dbReference type="Proteomes" id="UP001595914"/>
    </source>
</evidence>
<feature type="transmembrane region" description="Helical" evidence="1">
    <location>
        <begin position="193"/>
        <end position="212"/>
    </location>
</feature>